<dbReference type="RefSeq" id="WP_343891674.1">
    <property type="nucleotide sequence ID" value="NZ_BAAAEH010000047.1"/>
</dbReference>
<organism evidence="7 8">
    <name type="scientific">Sphingomonas oligophenolica</name>
    <dbReference type="NCBI Taxonomy" id="301154"/>
    <lineage>
        <taxon>Bacteria</taxon>
        <taxon>Pseudomonadati</taxon>
        <taxon>Pseudomonadota</taxon>
        <taxon>Alphaproteobacteria</taxon>
        <taxon>Sphingomonadales</taxon>
        <taxon>Sphingomonadaceae</taxon>
        <taxon>Sphingomonas</taxon>
    </lineage>
</organism>
<dbReference type="PROSITE" id="PS00659">
    <property type="entry name" value="GLYCOSYL_HYDROL_F5"/>
    <property type="match status" value="1"/>
</dbReference>
<dbReference type="Gene3D" id="3.20.20.80">
    <property type="entry name" value="Glycosidases"/>
    <property type="match status" value="1"/>
</dbReference>
<comment type="similarity">
    <text evidence="4">Belongs to the glycosyl hydrolase 5 (cellulase A) family.</text>
</comment>
<dbReference type="PANTHER" id="PTHR31297">
    <property type="entry name" value="GLUCAN ENDO-1,6-BETA-GLUCOSIDASE B"/>
    <property type="match status" value="1"/>
</dbReference>
<name>A0ABU9XZM6_9SPHN</name>
<dbReference type="InterPro" id="IPR050386">
    <property type="entry name" value="Glycosyl_hydrolase_5"/>
</dbReference>
<dbReference type="SUPFAM" id="SSF51445">
    <property type="entry name" value="(Trans)glycosidases"/>
    <property type="match status" value="1"/>
</dbReference>
<feature type="domain" description="Glycoside hydrolase family 5" evidence="6">
    <location>
        <begin position="70"/>
        <end position="333"/>
    </location>
</feature>
<dbReference type="InterPro" id="IPR001547">
    <property type="entry name" value="Glyco_hydro_5"/>
</dbReference>
<evidence type="ECO:0000259" key="6">
    <source>
        <dbReference type="Pfam" id="PF00150"/>
    </source>
</evidence>
<dbReference type="Proteomes" id="UP001419910">
    <property type="component" value="Unassembled WGS sequence"/>
</dbReference>
<keyword evidence="1 5" id="KW-0732">Signal</keyword>
<keyword evidence="2 4" id="KW-0378">Hydrolase</keyword>
<dbReference type="InterPro" id="IPR018087">
    <property type="entry name" value="Glyco_hydro_5_CS"/>
</dbReference>
<dbReference type="Pfam" id="PF00150">
    <property type="entry name" value="Cellulase"/>
    <property type="match status" value="1"/>
</dbReference>
<sequence>MKRLHGLMSAIALCAAGCGGGATALSTAPMPKPGEAAPYAPAAAARPTTGIALPLGKCVNMGDHLEPPHEGDWGRPIADGDFTIIKQAGFASVRLPVRFSGHALATMPYTIDATFMTRVHHVVDLATAAGLNVIIDMHNDDELYSDPAGNGARFAGLWKLVAADFATAPASVWFELANEPHDKLTNANLLTILNPALAAIRLTNPTRPVIIGGEGYSGVGSLATLPMPADPNVVPTFHSYDPFMFTHQGATFITPTPPLGRRFGGPTDIAGLNANLQAVQDYMARTGRVPFLGEYGANDDPAIPVSERINYYGTMSAAYASIGVQSCAWAYTNAFRLRDGGHWIPGMVEALRTTTTAR</sequence>
<dbReference type="InterPro" id="IPR017853">
    <property type="entry name" value="GH"/>
</dbReference>
<protein>
    <submittedName>
        <fullName evidence="7">Glycoside hydrolase family 5 protein</fullName>
    </submittedName>
</protein>
<keyword evidence="8" id="KW-1185">Reference proteome</keyword>
<keyword evidence="3 4" id="KW-0326">Glycosidase</keyword>
<dbReference type="GO" id="GO:0016787">
    <property type="term" value="F:hydrolase activity"/>
    <property type="evidence" value="ECO:0007669"/>
    <property type="project" value="UniProtKB-KW"/>
</dbReference>
<dbReference type="PANTHER" id="PTHR31297:SF17">
    <property type="entry name" value="ENDOGLUCANASE"/>
    <property type="match status" value="1"/>
</dbReference>
<evidence type="ECO:0000313" key="8">
    <source>
        <dbReference type="Proteomes" id="UP001419910"/>
    </source>
</evidence>
<evidence type="ECO:0000256" key="5">
    <source>
        <dbReference type="SAM" id="SignalP"/>
    </source>
</evidence>
<evidence type="ECO:0000256" key="2">
    <source>
        <dbReference type="ARBA" id="ARBA00022801"/>
    </source>
</evidence>
<evidence type="ECO:0000313" key="7">
    <source>
        <dbReference type="EMBL" id="MEN2789015.1"/>
    </source>
</evidence>
<feature type="signal peptide" evidence="5">
    <location>
        <begin position="1"/>
        <end position="24"/>
    </location>
</feature>
<reference evidence="7 8" key="1">
    <citation type="submission" date="2024-05" db="EMBL/GenBank/DDBJ databases">
        <authorList>
            <person name="Liu Q."/>
            <person name="Xin Y.-H."/>
        </authorList>
    </citation>
    <scope>NUCLEOTIDE SEQUENCE [LARGE SCALE GENOMIC DNA]</scope>
    <source>
        <strain evidence="7 8">CGMCC 1.10181</strain>
    </source>
</reference>
<gene>
    <name evidence="7" type="ORF">ABC974_05205</name>
</gene>
<dbReference type="EMBL" id="JBDIME010000003">
    <property type="protein sequence ID" value="MEN2789015.1"/>
    <property type="molecule type" value="Genomic_DNA"/>
</dbReference>
<proteinExistence type="inferred from homology"/>
<evidence type="ECO:0000256" key="3">
    <source>
        <dbReference type="ARBA" id="ARBA00023295"/>
    </source>
</evidence>
<feature type="chain" id="PRO_5045531456" evidence="5">
    <location>
        <begin position="25"/>
        <end position="358"/>
    </location>
</feature>
<evidence type="ECO:0000256" key="1">
    <source>
        <dbReference type="ARBA" id="ARBA00022729"/>
    </source>
</evidence>
<comment type="caution">
    <text evidence="7">The sequence shown here is derived from an EMBL/GenBank/DDBJ whole genome shotgun (WGS) entry which is preliminary data.</text>
</comment>
<accession>A0ABU9XZM6</accession>
<evidence type="ECO:0000256" key="4">
    <source>
        <dbReference type="RuleBase" id="RU361153"/>
    </source>
</evidence>